<protein>
    <recommendedName>
        <fullName evidence="4">FAR1 domain-containing protein</fullName>
    </recommendedName>
</protein>
<dbReference type="Proteomes" id="UP001419268">
    <property type="component" value="Unassembled WGS sequence"/>
</dbReference>
<reference evidence="2 3" key="1">
    <citation type="submission" date="2024-01" db="EMBL/GenBank/DDBJ databases">
        <title>Genome assemblies of Stephania.</title>
        <authorList>
            <person name="Yang L."/>
        </authorList>
    </citation>
    <scope>NUCLEOTIDE SEQUENCE [LARGE SCALE GENOMIC DNA]</scope>
    <source>
        <strain evidence="2">JXDWG</strain>
        <tissue evidence="2">Leaf</tissue>
    </source>
</reference>
<proteinExistence type="predicted"/>
<keyword evidence="3" id="KW-1185">Reference proteome</keyword>
<dbReference type="EMBL" id="JBBNAG010000005">
    <property type="protein sequence ID" value="KAK9132876.1"/>
    <property type="molecule type" value="Genomic_DNA"/>
</dbReference>
<gene>
    <name evidence="2" type="ORF">Scep_012404</name>
</gene>
<evidence type="ECO:0008006" key="4">
    <source>
        <dbReference type="Google" id="ProtNLM"/>
    </source>
</evidence>
<comment type="caution">
    <text evidence="2">The sequence shown here is derived from an EMBL/GenBank/DDBJ whole genome shotgun (WGS) entry which is preliminary data.</text>
</comment>
<evidence type="ECO:0000313" key="3">
    <source>
        <dbReference type="Proteomes" id="UP001419268"/>
    </source>
</evidence>
<evidence type="ECO:0000313" key="2">
    <source>
        <dbReference type="EMBL" id="KAK9132876.1"/>
    </source>
</evidence>
<feature type="region of interest" description="Disordered" evidence="1">
    <location>
        <begin position="148"/>
        <end position="167"/>
    </location>
</feature>
<sequence length="167" mass="18712">MEDCTASVQEEVVLEVMPVSSNFPDYKDTFTPCKPFPSREAAISWLQMIGRENKFVLVTKRSDARGIKRRGRVKLAVRGPGHIGDWLQRVGKGKAAKILKKSRNDEKVRTPTGTKKCGCPFLINVKENADSLWYVTVICGRHNHDTAGRLDKGEQEVEDAGGRTEIR</sequence>
<dbReference type="AlphaFoldDB" id="A0AAP0JEV7"/>
<name>A0AAP0JEV7_9MAGN</name>
<evidence type="ECO:0000256" key="1">
    <source>
        <dbReference type="SAM" id="MobiDB-lite"/>
    </source>
</evidence>
<accession>A0AAP0JEV7</accession>
<organism evidence="2 3">
    <name type="scientific">Stephania cephalantha</name>
    <dbReference type="NCBI Taxonomy" id="152367"/>
    <lineage>
        <taxon>Eukaryota</taxon>
        <taxon>Viridiplantae</taxon>
        <taxon>Streptophyta</taxon>
        <taxon>Embryophyta</taxon>
        <taxon>Tracheophyta</taxon>
        <taxon>Spermatophyta</taxon>
        <taxon>Magnoliopsida</taxon>
        <taxon>Ranunculales</taxon>
        <taxon>Menispermaceae</taxon>
        <taxon>Menispermoideae</taxon>
        <taxon>Cissampelideae</taxon>
        <taxon>Stephania</taxon>
    </lineage>
</organism>